<evidence type="ECO:0000256" key="3">
    <source>
        <dbReference type="ARBA" id="ARBA00022679"/>
    </source>
</evidence>
<dbReference type="EMBL" id="LAZR01012823">
    <property type="protein sequence ID" value="KKM24930.1"/>
    <property type="molecule type" value="Genomic_DNA"/>
</dbReference>
<organism evidence="5">
    <name type="scientific">marine sediment metagenome</name>
    <dbReference type="NCBI Taxonomy" id="412755"/>
    <lineage>
        <taxon>unclassified sequences</taxon>
        <taxon>metagenomes</taxon>
        <taxon>ecological metagenomes</taxon>
    </lineage>
</organism>
<dbReference type="GO" id="GO:0015948">
    <property type="term" value="P:methanogenesis"/>
    <property type="evidence" value="ECO:0007669"/>
    <property type="project" value="InterPro"/>
</dbReference>
<evidence type="ECO:0000256" key="1">
    <source>
        <dbReference type="ARBA" id="ARBA00007137"/>
    </source>
</evidence>
<dbReference type="Pfam" id="PF06253">
    <property type="entry name" value="MTTB"/>
    <property type="match status" value="1"/>
</dbReference>
<reference evidence="5" key="1">
    <citation type="journal article" date="2015" name="Nature">
        <title>Complex archaea that bridge the gap between prokaryotes and eukaryotes.</title>
        <authorList>
            <person name="Spang A."/>
            <person name="Saw J.H."/>
            <person name="Jorgensen S.L."/>
            <person name="Zaremba-Niedzwiedzka K."/>
            <person name="Martijn J."/>
            <person name="Lind A.E."/>
            <person name="van Eijk R."/>
            <person name="Schleper C."/>
            <person name="Guy L."/>
            <person name="Ettema T.J."/>
        </authorList>
    </citation>
    <scope>NUCLEOTIDE SEQUENCE</scope>
</reference>
<feature type="compositionally biased region" description="Basic and acidic residues" evidence="4">
    <location>
        <begin position="68"/>
        <end position="88"/>
    </location>
</feature>
<sequence>MLEMGITFDFGQLVMDNDFAGMIKHAVRGIPVNDDTLSVDIIHEVGPFKEFVSHENTYQNMRITSRPKLLDRTRRDDRKSKGSRDLYQRATEEARRILEIHDPLKLPESVTTEIRGIIRETEAELGVGGGRKSGR</sequence>
<dbReference type="InterPro" id="IPR038601">
    <property type="entry name" value="MttB-like_sf"/>
</dbReference>
<evidence type="ECO:0000256" key="2">
    <source>
        <dbReference type="ARBA" id="ARBA00022603"/>
    </source>
</evidence>
<proteinExistence type="inferred from homology"/>
<evidence type="ECO:0000256" key="4">
    <source>
        <dbReference type="SAM" id="MobiDB-lite"/>
    </source>
</evidence>
<name>A0A0F9LBG9_9ZZZZ</name>
<dbReference type="AlphaFoldDB" id="A0A0F9LBG9"/>
<protein>
    <recommendedName>
        <fullName evidence="6">Trimethylamine methyltransferase</fullName>
    </recommendedName>
</protein>
<feature type="region of interest" description="Disordered" evidence="4">
    <location>
        <begin position="63"/>
        <end position="88"/>
    </location>
</feature>
<gene>
    <name evidence="5" type="ORF">LCGC14_1600100</name>
</gene>
<evidence type="ECO:0000313" key="5">
    <source>
        <dbReference type="EMBL" id="KKM24930.1"/>
    </source>
</evidence>
<keyword evidence="2" id="KW-0489">Methyltransferase</keyword>
<comment type="caution">
    <text evidence="5">The sequence shown here is derived from an EMBL/GenBank/DDBJ whole genome shotgun (WGS) entry which is preliminary data.</text>
</comment>
<dbReference type="Gene3D" id="3.20.20.480">
    <property type="entry name" value="Trimethylamine methyltransferase-like"/>
    <property type="match status" value="1"/>
</dbReference>
<dbReference type="InterPro" id="IPR010426">
    <property type="entry name" value="MTTB_MeTrfase"/>
</dbReference>
<accession>A0A0F9LBG9</accession>
<keyword evidence="3" id="KW-0808">Transferase</keyword>
<dbReference type="GO" id="GO:0008168">
    <property type="term" value="F:methyltransferase activity"/>
    <property type="evidence" value="ECO:0007669"/>
    <property type="project" value="UniProtKB-KW"/>
</dbReference>
<evidence type="ECO:0008006" key="6">
    <source>
        <dbReference type="Google" id="ProtNLM"/>
    </source>
</evidence>
<comment type="similarity">
    <text evidence="1">Belongs to the trimethylamine methyltransferase family.</text>
</comment>
<dbReference type="GO" id="GO:0032259">
    <property type="term" value="P:methylation"/>
    <property type="evidence" value="ECO:0007669"/>
    <property type="project" value="UniProtKB-KW"/>
</dbReference>